<dbReference type="PANTHER" id="PTHR48475">
    <property type="entry name" value="RIBONUCLEASE H"/>
    <property type="match status" value="1"/>
</dbReference>
<comment type="caution">
    <text evidence="1">The sequence shown here is derived from an EMBL/GenBank/DDBJ whole genome shotgun (WGS) entry which is preliminary data.</text>
</comment>
<organism evidence="1 2">
    <name type="scientific">Prunus dulcis</name>
    <name type="common">Almond</name>
    <name type="synonym">Amygdalus dulcis</name>
    <dbReference type="NCBI Taxonomy" id="3755"/>
    <lineage>
        <taxon>Eukaryota</taxon>
        <taxon>Viridiplantae</taxon>
        <taxon>Streptophyta</taxon>
        <taxon>Embryophyta</taxon>
        <taxon>Tracheophyta</taxon>
        <taxon>Spermatophyta</taxon>
        <taxon>Magnoliopsida</taxon>
        <taxon>eudicotyledons</taxon>
        <taxon>Gunneridae</taxon>
        <taxon>Pentapetalae</taxon>
        <taxon>rosids</taxon>
        <taxon>fabids</taxon>
        <taxon>Rosales</taxon>
        <taxon>Rosaceae</taxon>
        <taxon>Amygdaloideae</taxon>
        <taxon>Amygdaleae</taxon>
        <taxon>Prunus</taxon>
    </lineage>
</organism>
<protein>
    <submittedName>
        <fullName evidence="1">Uncharacterized protein</fullName>
    </submittedName>
</protein>
<accession>A0AAD4YR08</accession>
<dbReference type="GO" id="GO:0003676">
    <property type="term" value="F:nucleic acid binding"/>
    <property type="evidence" value="ECO:0007669"/>
    <property type="project" value="InterPro"/>
</dbReference>
<dbReference type="Gene3D" id="3.30.420.10">
    <property type="entry name" value="Ribonuclease H-like superfamily/Ribonuclease H"/>
    <property type="match status" value="1"/>
</dbReference>
<keyword evidence="2" id="KW-1185">Reference proteome</keyword>
<reference evidence="1 2" key="1">
    <citation type="journal article" date="2022" name="G3 (Bethesda)">
        <title>Whole-genome sequence and methylome profiling of the almond [Prunus dulcis (Mill.) D.A. Webb] cultivar 'Nonpareil'.</title>
        <authorList>
            <person name="D'Amico-Willman K.M."/>
            <person name="Ouma W.Z."/>
            <person name="Meulia T."/>
            <person name="Sideli G.M."/>
            <person name="Gradziel T.M."/>
            <person name="Fresnedo-Ramirez J."/>
        </authorList>
    </citation>
    <scope>NUCLEOTIDE SEQUENCE [LARGE SCALE GENOMIC DNA]</scope>
    <source>
        <strain evidence="1">Clone GOH B32 T37-40</strain>
    </source>
</reference>
<evidence type="ECO:0000313" key="2">
    <source>
        <dbReference type="Proteomes" id="UP001054821"/>
    </source>
</evidence>
<dbReference type="Proteomes" id="UP001054821">
    <property type="component" value="Chromosome 7"/>
</dbReference>
<dbReference type="InterPro" id="IPR036397">
    <property type="entry name" value="RNaseH_sf"/>
</dbReference>
<dbReference type="AlphaFoldDB" id="A0AAD4YR08"/>
<gene>
    <name evidence="1" type="ORF">L3X38_038029</name>
</gene>
<name>A0AAD4YR08_PRUDU</name>
<sequence length="169" mass="20011">MTKSRRHQIWTRYNGNCIWTDHPIKREAEWESSSRRPKEWTWDIEGRTFSCHSDPRLIVSQTIKEYDTKDERMGAYQRLVKDLASRFKKIEFERIPREMKDQADRITHATSTSVEDVRVALVELLSNPSIPMDPGVMQIDSEEKTWMTPIMNYLTKGIQPNNQIEARKL</sequence>
<dbReference type="PANTHER" id="PTHR48475:SF2">
    <property type="entry name" value="RIBONUCLEASE H"/>
    <property type="match status" value="1"/>
</dbReference>
<proteinExistence type="predicted"/>
<evidence type="ECO:0000313" key="1">
    <source>
        <dbReference type="EMBL" id="KAI5318321.1"/>
    </source>
</evidence>
<dbReference type="EMBL" id="JAJFAZ020000007">
    <property type="protein sequence ID" value="KAI5318321.1"/>
    <property type="molecule type" value="Genomic_DNA"/>
</dbReference>